<evidence type="ECO:0000313" key="1">
    <source>
        <dbReference type="EMBL" id="CAE7354878.1"/>
    </source>
</evidence>
<comment type="caution">
    <text evidence="1">The sequence shown here is derived from an EMBL/GenBank/DDBJ whole genome shotgun (WGS) entry which is preliminary data.</text>
</comment>
<sequence>MLGLLRSWGHCGSSSELRSWLCLFVPAMALLRAALAMRTASTLPRSLTQASKDSFPFIPVDWVFRFFPYFSRDKVRFMLRYVQISFLSGLGYFYLWCHTPYKCDNYDHFAESPLFLYVKGRLEKTGQLEENVRIKVHHFYPQTESE</sequence>
<dbReference type="OrthoDB" id="425567at2759"/>
<reference evidence="1" key="1">
    <citation type="submission" date="2021-02" db="EMBL/GenBank/DDBJ databases">
        <authorList>
            <person name="Dougan E. K."/>
            <person name="Rhodes N."/>
            <person name="Thang M."/>
            <person name="Chan C."/>
        </authorList>
    </citation>
    <scope>NUCLEOTIDE SEQUENCE</scope>
</reference>
<evidence type="ECO:0000313" key="2">
    <source>
        <dbReference type="Proteomes" id="UP000604046"/>
    </source>
</evidence>
<proteinExistence type="predicted"/>
<dbReference type="Proteomes" id="UP000604046">
    <property type="component" value="Unassembled WGS sequence"/>
</dbReference>
<name>A0A812PI79_9DINO</name>
<gene>
    <name evidence="1" type="ORF">SNAT2548_LOCUS18837</name>
</gene>
<accession>A0A812PI79</accession>
<organism evidence="1 2">
    <name type="scientific">Symbiodinium natans</name>
    <dbReference type="NCBI Taxonomy" id="878477"/>
    <lineage>
        <taxon>Eukaryota</taxon>
        <taxon>Sar</taxon>
        <taxon>Alveolata</taxon>
        <taxon>Dinophyceae</taxon>
        <taxon>Suessiales</taxon>
        <taxon>Symbiodiniaceae</taxon>
        <taxon>Symbiodinium</taxon>
    </lineage>
</organism>
<protein>
    <submittedName>
        <fullName evidence="1">Uncharacterized protein</fullName>
    </submittedName>
</protein>
<keyword evidence="2" id="KW-1185">Reference proteome</keyword>
<dbReference type="AlphaFoldDB" id="A0A812PI79"/>
<dbReference type="EMBL" id="CAJNDS010002156">
    <property type="protein sequence ID" value="CAE7354878.1"/>
    <property type="molecule type" value="Genomic_DNA"/>
</dbReference>